<organism evidence="1 2">
    <name type="scientific">Racocetra persica</name>
    <dbReference type="NCBI Taxonomy" id="160502"/>
    <lineage>
        <taxon>Eukaryota</taxon>
        <taxon>Fungi</taxon>
        <taxon>Fungi incertae sedis</taxon>
        <taxon>Mucoromycota</taxon>
        <taxon>Glomeromycotina</taxon>
        <taxon>Glomeromycetes</taxon>
        <taxon>Diversisporales</taxon>
        <taxon>Gigasporaceae</taxon>
        <taxon>Racocetra</taxon>
    </lineage>
</organism>
<reference evidence="1" key="1">
    <citation type="submission" date="2021-06" db="EMBL/GenBank/DDBJ databases">
        <authorList>
            <person name="Kallberg Y."/>
            <person name="Tangrot J."/>
            <person name="Rosling A."/>
        </authorList>
    </citation>
    <scope>NUCLEOTIDE SEQUENCE</scope>
    <source>
        <strain evidence="1">MA461A</strain>
    </source>
</reference>
<proteinExistence type="predicted"/>
<dbReference type="EMBL" id="CAJVQC010001144">
    <property type="protein sequence ID" value="CAG8488411.1"/>
    <property type="molecule type" value="Genomic_DNA"/>
</dbReference>
<keyword evidence="2" id="KW-1185">Reference proteome</keyword>
<name>A0ACA9KR09_9GLOM</name>
<comment type="caution">
    <text evidence="1">The sequence shown here is derived from an EMBL/GenBank/DDBJ whole genome shotgun (WGS) entry which is preliminary data.</text>
</comment>
<protein>
    <submittedName>
        <fullName evidence="1">24533_t:CDS:1</fullName>
    </submittedName>
</protein>
<evidence type="ECO:0000313" key="1">
    <source>
        <dbReference type="EMBL" id="CAG8488411.1"/>
    </source>
</evidence>
<accession>A0ACA9KR09</accession>
<dbReference type="Proteomes" id="UP000789920">
    <property type="component" value="Unassembled WGS sequence"/>
</dbReference>
<gene>
    <name evidence="1" type="ORF">RPERSI_LOCUS1278</name>
</gene>
<sequence length="587" mass="68172">MSKTLLGDFWKNKSLAKGLSLKQPESTGNWKDIDIYKPSKTTLSVEEYDKLFKRIRNGFVLQQLQEYVKNNDRSVAEQHAKGTKSILIKHIINNIWKISTFLNEKGESLKWLETQANVKIDIDLNTFSYKISGLEKDVHKAKDIIAKLSSYTSITVDLPPNIKDEDKTLQEMMPYVQDICRSSGSFIELGQKNQIVIYGQTLQNIRKAQRLLNFAWKKPDENENHLVLCSNKQETNEYCFLPVHDVVTLPVYHRNMHWHRFEPISTMGIRPNIQDQLYMLYESDSFSKDSFHPKATVTDFNNLGDFVKRYLSTTRTSNPQIELHSLFGHIIFHDKIKSNQNLFTSPIPGTCTRQMFEEWSKLTDPTRLFLPSPILLGTLKPLSDFRKIVQLEYLPSNATDLSINRLSVQFDVINNELKLKEFIISRRRLLIDIIMMDCPKDIRLLSITKESLLENKNIEGLIDQCKFQGDVQCPKEYTLKIHDDKSVSVPYSLDSVKLYTCGYYEYNGFTLIVKKVLEQETNIIRPEVKLLYVPVNNIPNNPNEAQNYLDFDHWDKFMLSTLEFANLLDSSFCKTDETNLGLFNRTN</sequence>
<evidence type="ECO:0000313" key="2">
    <source>
        <dbReference type="Proteomes" id="UP000789920"/>
    </source>
</evidence>